<sequence>MKSNSSFAMSISISSLSLSARTTTTPPPILLFAIASCFRREPSLSLHPRTSIWLISITSLFPLRQESTFSDIASDTSPSIVANTSMPPELIDMETILGPRPTWSA</sequence>
<proteinExistence type="predicted"/>
<reference evidence="1" key="2">
    <citation type="journal article" date="2015" name="Data Brief">
        <title>Shoot transcriptome of the giant reed, Arundo donax.</title>
        <authorList>
            <person name="Barrero R.A."/>
            <person name="Guerrero F.D."/>
            <person name="Moolhuijzen P."/>
            <person name="Goolsby J.A."/>
            <person name="Tidwell J."/>
            <person name="Bellgard S.E."/>
            <person name="Bellgard M.I."/>
        </authorList>
    </citation>
    <scope>NUCLEOTIDE SEQUENCE</scope>
    <source>
        <tissue evidence="1">Shoot tissue taken approximately 20 cm above the soil surface</tissue>
    </source>
</reference>
<accession>A0A0A9DDV2</accession>
<reference evidence="1" key="1">
    <citation type="submission" date="2014-09" db="EMBL/GenBank/DDBJ databases">
        <authorList>
            <person name="Magalhaes I.L.F."/>
            <person name="Oliveira U."/>
            <person name="Santos F.R."/>
            <person name="Vidigal T.H.D.A."/>
            <person name="Brescovit A.D."/>
            <person name="Santos A.J."/>
        </authorList>
    </citation>
    <scope>NUCLEOTIDE SEQUENCE</scope>
    <source>
        <tissue evidence="1">Shoot tissue taken approximately 20 cm above the soil surface</tissue>
    </source>
</reference>
<dbReference type="EMBL" id="GBRH01215963">
    <property type="protein sequence ID" value="JAD81932.1"/>
    <property type="molecule type" value="Transcribed_RNA"/>
</dbReference>
<evidence type="ECO:0000313" key="1">
    <source>
        <dbReference type="EMBL" id="JAD81932.1"/>
    </source>
</evidence>
<name>A0A0A9DDV2_ARUDO</name>
<protein>
    <submittedName>
        <fullName evidence="1">Uncharacterized protein</fullName>
    </submittedName>
</protein>
<organism evidence="1">
    <name type="scientific">Arundo donax</name>
    <name type="common">Giant reed</name>
    <name type="synonym">Donax arundinaceus</name>
    <dbReference type="NCBI Taxonomy" id="35708"/>
    <lineage>
        <taxon>Eukaryota</taxon>
        <taxon>Viridiplantae</taxon>
        <taxon>Streptophyta</taxon>
        <taxon>Embryophyta</taxon>
        <taxon>Tracheophyta</taxon>
        <taxon>Spermatophyta</taxon>
        <taxon>Magnoliopsida</taxon>
        <taxon>Liliopsida</taxon>
        <taxon>Poales</taxon>
        <taxon>Poaceae</taxon>
        <taxon>PACMAD clade</taxon>
        <taxon>Arundinoideae</taxon>
        <taxon>Arundineae</taxon>
        <taxon>Arundo</taxon>
    </lineage>
</organism>
<dbReference type="AlphaFoldDB" id="A0A0A9DDV2"/>